<dbReference type="Gene3D" id="3.60.110.10">
    <property type="entry name" value="Carbon-nitrogen hydrolase"/>
    <property type="match status" value="1"/>
</dbReference>
<feature type="domain" description="CN hydrolase" evidence="1">
    <location>
        <begin position="15"/>
        <end position="218"/>
    </location>
</feature>
<dbReference type="InterPro" id="IPR003010">
    <property type="entry name" value="C-N_Hydrolase"/>
</dbReference>
<protein>
    <recommendedName>
        <fullName evidence="1">CN hydrolase domain-containing protein</fullName>
    </recommendedName>
</protein>
<dbReference type="Pfam" id="PF00795">
    <property type="entry name" value="CN_hydrolase"/>
    <property type="match status" value="1"/>
</dbReference>
<dbReference type="KEGG" id="efe:EFER_1230"/>
<evidence type="ECO:0000313" key="3">
    <source>
        <dbReference type="Proteomes" id="UP000000745"/>
    </source>
</evidence>
<name>B7LPK1_ESCF3</name>
<dbReference type="InterPro" id="IPR036526">
    <property type="entry name" value="C-N_Hydrolase_sf"/>
</dbReference>
<gene>
    <name evidence="2" type="ordered locus">EFER_1230</name>
</gene>
<proteinExistence type="predicted"/>
<evidence type="ECO:0000259" key="1">
    <source>
        <dbReference type="PROSITE" id="PS50263"/>
    </source>
</evidence>
<keyword evidence="3" id="KW-1185">Reference proteome</keyword>
<dbReference type="AlphaFoldDB" id="B7LPK1"/>
<organism evidence="2 3">
    <name type="scientific">Escherichia fergusonii (strain ATCC 35469 / DSM 13698 / CCUG 18766 / IAM 14443 / JCM 21226 / LMG 7866 / NBRC 102419 / NCTC 12128 / CDC 0568-73)</name>
    <dbReference type="NCBI Taxonomy" id="585054"/>
    <lineage>
        <taxon>Bacteria</taxon>
        <taxon>Pseudomonadati</taxon>
        <taxon>Pseudomonadota</taxon>
        <taxon>Gammaproteobacteria</taxon>
        <taxon>Enterobacterales</taxon>
        <taxon>Enterobacteriaceae</taxon>
        <taxon>Escherichia</taxon>
    </lineage>
</organism>
<accession>B7LPK1</accession>
<dbReference type="Proteomes" id="UP000000745">
    <property type="component" value="Chromosome"/>
</dbReference>
<sequence length="229" mass="25523">MLTGTMKRKSLCPPWKIAAAQYEPRQISLSENISLHLEFIHAAARQYCELLVFPSLSLLGCDETKGTLPPPPDDLLLQPLAYAAASRRITVIAGLPVEQNDHFVRGIAVFAPWMTKPHYFPQSHGACLSRHLKHINVITRQPDALDLDSTSSLFTTFQNVSERDLIASTSHLQYFSHKYSIAVLMANARGSSALWDEHGQLIVRADRGSLLLTGQRTNEGWQGDIIPLR</sequence>
<reference evidence="3" key="1">
    <citation type="journal article" date="2009" name="PLoS Genet.">
        <title>Organised genome dynamics in the Escherichia coli species results in highly diverse adaptive paths.</title>
        <authorList>
            <person name="Touchon M."/>
            <person name="Hoede C."/>
            <person name="Tenaillon O."/>
            <person name="Barbe V."/>
            <person name="Baeriswyl S."/>
            <person name="Bidet P."/>
            <person name="Bingen E."/>
            <person name="Bonacorsi S."/>
            <person name="Bouchier C."/>
            <person name="Bouvet O."/>
            <person name="Calteau A."/>
            <person name="Chiapello H."/>
            <person name="Clermont O."/>
            <person name="Cruveiller S."/>
            <person name="Danchin A."/>
            <person name="Diard M."/>
            <person name="Dossat C."/>
            <person name="Karoui M.E."/>
            <person name="Frapy E."/>
            <person name="Garry L."/>
            <person name="Ghigo J.M."/>
            <person name="Gilles A.M."/>
            <person name="Johnson J."/>
            <person name="Le Bouguenec C."/>
            <person name="Lescat M."/>
            <person name="Mangenot S."/>
            <person name="Martinez-Jehanne V."/>
            <person name="Matic I."/>
            <person name="Nassif X."/>
            <person name="Oztas S."/>
            <person name="Petit M.A."/>
            <person name="Pichon C."/>
            <person name="Rouy Z."/>
            <person name="Ruf C.S."/>
            <person name="Schneider D."/>
            <person name="Tourret J."/>
            <person name="Vacherie B."/>
            <person name="Vallenet D."/>
            <person name="Medigue C."/>
            <person name="Rocha E.P.C."/>
            <person name="Denamur E."/>
        </authorList>
    </citation>
    <scope>NUCLEOTIDE SEQUENCE [LARGE SCALE GENOMIC DNA]</scope>
    <source>
        <strain evidence="3">ATCC 35469 / DSM 13698 / BCRC 15582 / CCUG 18766 / IAM 14443 / JCM 21226 / LMG 7866 / NBRC 102419 / NCTC 12128 / CDC 0568-73</strain>
    </source>
</reference>
<dbReference type="SUPFAM" id="SSF56317">
    <property type="entry name" value="Carbon-nitrogen hydrolase"/>
    <property type="match status" value="1"/>
</dbReference>
<dbReference type="PROSITE" id="PS50263">
    <property type="entry name" value="CN_HYDROLASE"/>
    <property type="match status" value="1"/>
</dbReference>
<dbReference type="EMBL" id="CU928158">
    <property type="protein sequence ID" value="CAQ88754.1"/>
    <property type="molecule type" value="Genomic_DNA"/>
</dbReference>
<dbReference type="HOGENOM" id="CLU_030130_8_0_6"/>
<evidence type="ECO:0000313" key="2">
    <source>
        <dbReference type="EMBL" id="CAQ88754.1"/>
    </source>
</evidence>